<gene>
    <name evidence="1" type="ORF">F5148DRAFT_1291083</name>
</gene>
<keyword evidence="2" id="KW-1185">Reference proteome</keyword>
<evidence type="ECO:0000313" key="2">
    <source>
        <dbReference type="Proteomes" id="UP001207468"/>
    </source>
</evidence>
<dbReference type="EMBL" id="JAGFNK010000458">
    <property type="protein sequence ID" value="KAI9450039.1"/>
    <property type="molecule type" value="Genomic_DNA"/>
</dbReference>
<reference evidence="1" key="1">
    <citation type="submission" date="2021-03" db="EMBL/GenBank/DDBJ databases">
        <title>Evolutionary priming and transition to the ectomycorrhizal habit in an iconic lineage of mushroom-forming fungi: is preadaptation a requirement?</title>
        <authorList>
            <consortium name="DOE Joint Genome Institute"/>
            <person name="Looney B.P."/>
            <person name="Miyauchi S."/>
            <person name="Morin E."/>
            <person name="Drula E."/>
            <person name="Courty P.E."/>
            <person name="Chicoki N."/>
            <person name="Fauchery L."/>
            <person name="Kohler A."/>
            <person name="Kuo A."/>
            <person name="LaButti K."/>
            <person name="Pangilinan J."/>
            <person name="Lipzen A."/>
            <person name="Riley R."/>
            <person name="Andreopoulos W."/>
            <person name="He G."/>
            <person name="Johnson J."/>
            <person name="Barry K.W."/>
            <person name="Grigoriev I.V."/>
            <person name="Nagy L."/>
            <person name="Hibbett D."/>
            <person name="Henrissat B."/>
            <person name="Matheny P.B."/>
            <person name="Labbe J."/>
            <person name="Martin A.F."/>
        </authorList>
    </citation>
    <scope>NUCLEOTIDE SEQUENCE</scope>
    <source>
        <strain evidence="1">BPL698</strain>
    </source>
</reference>
<evidence type="ECO:0000313" key="1">
    <source>
        <dbReference type="EMBL" id="KAI9450039.1"/>
    </source>
</evidence>
<organism evidence="1 2">
    <name type="scientific">Russula earlei</name>
    <dbReference type="NCBI Taxonomy" id="71964"/>
    <lineage>
        <taxon>Eukaryota</taxon>
        <taxon>Fungi</taxon>
        <taxon>Dikarya</taxon>
        <taxon>Basidiomycota</taxon>
        <taxon>Agaricomycotina</taxon>
        <taxon>Agaricomycetes</taxon>
        <taxon>Russulales</taxon>
        <taxon>Russulaceae</taxon>
        <taxon>Russula</taxon>
    </lineage>
</organism>
<proteinExistence type="predicted"/>
<accession>A0ACC0TUW5</accession>
<sequence length="348" mass="38539">MSKRKITSVIDYSDDDFTSQSPIRAKPPLQAESALTWVAKTKLLDNPTWNKKKSRVVTQAKNSPAPKKRMQAVAKKDVAPHGKPPSQRYPATSMVNSEDEEAPSLSQMSKQVLVARRHAVTSGKPARVSTHTAFNHFDDELDTAGDMDALNDYDLEELGKIERECKADTYELDDATLNNLDDVELAALLEAEELKATRLVAESSAKALLLKPIATKKSTVSGVQQRNHETECPGWIDLDIIPKQAKSNIGINATCHGNPCIMAQPPGGYAAWTNLNYDAQDTSRSNLLLNSQDDHVKKVIQHSFIFLWASFTWMSRLTVELSSSRARDKLKDELVDVQDGVGKKQSPE</sequence>
<name>A0ACC0TUW5_9AGAM</name>
<dbReference type="Proteomes" id="UP001207468">
    <property type="component" value="Unassembled WGS sequence"/>
</dbReference>
<protein>
    <submittedName>
        <fullName evidence="1">Uncharacterized protein</fullName>
    </submittedName>
</protein>
<comment type="caution">
    <text evidence="1">The sequence shown here is derived from an EMBL/GenBank/DDBJ whole genome shotgun (WGS) entry which is preliminary data.</text>
</comment>